<reference evidence="1" key="1">
    <citation type="submission" date="2021-11" db="EMBL/GenBank/DDBJ databases">
        <title>Fusarium solani-melongenae Genome sequencing and assembly.</title>
        <authorList>
            <person name="Xie S."/>
            <person name="Huang L."/>
            <person name="Zhang X."/>
        </authorList>
    </citation>
    <scope>NUCLEOTIDE SEQUENCE</scope>
    <source>
        <strain evidence="1">CRI 24-3</strain>
    </source>
</reference>
<dbReference type="EMBL" id="CP090031">
    <property type="protein sequence ID" value="UPK91520.1"/>
    <property type="molecule type" value="Genomic_DNA"/>
</dbReference>
<keyword evidence="2" id="KW-1185">Reference proteome</keyword>
<protein>
    <submittedName>
        <fullName evidence="1">Uncharacterized protein</fullName>
    </submittedName>
</protein>
<organism evidence="1 2">
    <name type="scientific">Fusarium solani subsp. cucurbitae</name>
    <name type="common">Neocosmosporum cucurbitae</name>
    <dbReference type="NCBI Taxonomy" id="2747967"/>
    <lineage>
        <taxon>Eukaryota</taxon>
        <taxon>Fungi</taxon>
        <taxon>Dikarya</taxon>
        <taxon>Ascomycota</taxon>
        <taxon>Pezizomycotina</taxon>
        <taxon>Sordariomycetes</taxon>
        <taxon>Hypocreomycetidae</taxon>
        <taxon>Hypocreales</taxon>
        <taxon>Nectriaceae</taxon>
        <taxon>Fusarium</taxon>
        <taxon>Fusarium solani species complex</taxon>
    </lineage>
</organism>
<dbReference type="Proteomes" id="UP000830768">
    <property type="component" value="Chromosome 2"/>
</dbReference>
<evidence type="ECO:0000313" key="2">
    <source>
        <dbReference type="Proteomes" id="UP000830768"/>
    </source>
</evidence>
<accession>A0ACD3YRF9</accession>
<proteinExistence type="predicted"/>
<gene>
    <name evidence="1" type="ORF">LCI18_002455</name>
</gene>
<name>A0ACD3YRF9_FUSSC</name>
<sequence length="788" mass="89234">MARFINPAKMGLLILIELYVEEAVPSDAILPVLSFVHGHLSDFAPMSVSAGQAERWSKAERAVSLILSIKDFEKLLGSYPFLMGMPGRRLWDQFLGKLWDINCLDAMHDFFDHLSRLLIKTKEERQRLAELGYLIEDQSGVKLTPNSPFGRFVRRSRLEYNRLPFHDCTQLWKNFVRYRQPTAQYMKRKLADFGPMSFDNVLLMGEQEDWGHQSAMDLASVAYGDMLTGDQTGTLPVSADDIGSLLEFQIEQVQKYGNRVPAEIFQQFHDLLKDSCIKPSLAHYINFLDAWRRGDFPTAFDLLHRYFDFTMSNTNRATYQYALMNLAVLQADFGCHREALTAMLETVTTARENQDMTCLNFSLNWLFHFGRAHPDLVRDLVSHSMLGTGKDNLAFLRVQSRETGMWTLWSAVFLSEAKIGLINGDSVAAAMEAMVKSSHIVMVRNMTNMFGSHLAFSAAVWDRLGLSRMSSVVCEVFLRCHARNSVFDDELKLSCRLAMMLAGQGRYDEALDKLEGLQANSLRSWKPSQYWHKYRGIIKLKRDLHHNNLEGAEQLMSQIIQSRDDDMEPDLVFLVDSLHVDYLIRRGEFQAAFARMDRIMSQIQEERRDVALKVKLLLLKASLLDKCGRTQRGFTAAMRAASISWEARYIPGLWEAIGAVSNILVSLGEFEAASQLLVAVIPRSLECDTASLSGQLYSYLADANMGLAGKCEPKSAKRMEYMTKALQAVQKSFDHYSQIEDMAMQCQMTAKKAMVMKLSGDMALAADYAAEYAALQKKAAALSLGRDV</sequence>
<evidence type="ECO:0000313" key="1">
    <source>
        <dbReference type="EMBL" id="UPK91520.1"/>
    </source>
</evidence>